<accession>A0A934N547</accession>
<dbReference type="Gene3D" id="3.40.50.720">
    <property type="entry name" value="NAD(P)-binding Rossmann-like Domain"/>
    <property type="match status" value="1"/>
</dbReference>
<dbReference type="PANTHER" id="PTHR15020:SF50">
    <property type="entry name" value="UPF0659 PROTEIN YMR090W"/>
    <property type="match status" value="1"/>
</dbReference>
<dbReference type="RefSeq" id="WP_337310810.1">
    <property type="nucleotide sequence ID" value="NZ_JAEKNS010000073.1"/>
</dbReference>
<dbReference type="InterPro" id="IPR016040">
    <property type="entry name" value="NAD(P)-bd_dom"/>
</dbReference>
<dbReference type="InterPro" id="IPR036291">
    <property type="entry name" value="NAD(P)-bd_dom_sf"/>
</dbReference>
<proteinExistence type="predicted"/>
<dbReference type="AlphaFoldDB" id="A0A934N547"/>
<comment type="caution">
    <text evidence="2">The sequence shown here is derived from an EMBL/GenBank/DDBJ whole genome shotgun (WGS) entry which is preliminary data.</text>
</comment>
<name>A0A934N547_9BACT</name>
<feature type="domain" description="NAD(P)-binding" evidence="1">
    <location>
        <begin position="6"/>
        <end position="107"/>
    </location>
</feature>
<evidence type="ECO:0000313" key="2">
    <source>
        <dbReference type="EMBL" id="MBJ7594528.1"/>
    </source>
</evidence>
<reference evidence="2 3" key="1">
    <citation type="submission" date="2020-10" db="EMBL/GenBank/DDBJ databases">
        <title>Ca. Dormibacterota MAGs.</title>
        <authorList>
            <person name="Montgomery K."/>
        </authorList>
    </citation>
    <scope>NUCLEOTIDE SEQUENCE [LARGE SCALE GENOMIC DNA]</scope>
    <source>
        <strain evidence="2">SC8812_S17_18</strain>
    </source>
</reference>
<dbReference type="EMBL" id="JAEKNS010000073">
    <property type="protein sequence ID" value="MBJ7594528.1"/>
    <property type="molecule type" value="Genomic_DNA"/>
</dbReference>
<evidence type="ECO:0000313" key="3">
    <source>
        <dbReference type="Proteomes" id="UP000606991"/>
    </source>
</evidence>
<gene>
    <name evidence="2" type="ORF">JF886_06630</name>
</gene>
<dbReference type="Pfam" id="PF13460">
    <property type="entry name" value="NAD_binding_10"/>
    <property type="match status" value="1"/>
</dbReference>
<dbReference type="SUPFAM" id="SSF51735">
    <property type="entry name" value="NAD(P)-binding Rossmann-fold domains"/>
    <property type="match status" value="1"/>
</dbReference>
<feature type="non-terminal residue" evidence="2">
    <location>
        <position position="110"/>
    </location>
</feature>
<organism evidence="2 3">
    <name type="scientific">Candidatus Aeolococcus gillhamiae</name>
    <dbReference type="NCBI Taxonomy" id="3127015"/>
    <lineage>
        <taxon>Bacteria</taxon>
        <taxon>Bacillati</taxon>
        <taxon>Candidatus Dormiibacterota</taxon>
        <taxon>Candidatus Dormibacteria</taxon>
        <taxon>Candidatus Aeolococcales</taxon>
        <taxon>Candidatus Aeolococcaceae</taxon>
        <taxon>Candidatus Aeolococcus</taxon>
    </lineage>
</organism>
<sequence>MILVAGGSGRLGTLVVRRLARDGHDVRVLTRDPARAQHLSDVAEVVVGDVRDPSTLPGALHGVTTVVSAVHGFDGPGGVTPASVDRDGNARLIDAAAAAGADVVLVSIVG</sequence>
<dbReference type="PANTHER" id="PTHR15020">
    <property type="entry name" value="FLAVIN REDUCTASE-RELATED"/>
    <property type="match status" value="1"/>
</dbReference>
<evidence type="ECO:0000259" key="1">
    <source>
        <dbReference type="Pfam" id="PF13460"/>
    </source>
</evidence>
<dbReference type="Proteomes" id="UP000606991">
    <property type="component" value="Unassembled WGS sequence"/>
</dbReference>
<protein>
    <submittedName>
        <fullName evidence="2">NAD(P)H-binding protein</fullName>
    </submittedName>
</protein>